<reference evidence="7" key="1">
    <citation type="submission" date="2020-07" db="EMBL/GenBank/DDBJ databases">
        <authorList>
            <person name="Lin J."/>
        </authorList>
    </citation>
    <scope>NUCLEOTIDE SEQUENCE</scope>
</reference>
<feature type="domain" description="HTH myb-type" evidence="6">
    <location>
        <begin position="132"/>
        <end position="189"/>
    </location>
</feature>
<keyword evidence="3" id="KW-0804">Transcription</keyword>
<dbReference type="FunFam" id="1.10.10.60:FF:000002">
    <property type="entry name" value="Myb family transcription factor"/>
    <property type="match status" value="1"/>
</dbReference>
<dbReference type="Pfam" id="PF00249">
    <property type="entry name" value="Myb_DNA-binding"/>
    <property type="match status" value="1"/>
</dbReference>
<dbReference type="InterPro" id="IPR046955">
    <property type="entry name" value="PHR1-like"/>
</dbReference>
<evidence type="ECO:0000256" key="3">
    <source>
        <dbReference type="ARBA" id="ARBA00023163"/>
    </source>
</evidence>
<dbReference type="InterPro" id="IPR009057">
    <property type="entry name" value="Homeodomain-like_sf"/>
</dbReference>
<evidence type="ECO:0000256" key="1">
    <source>
        <dbReference type="ARBA" id="ARBA00023015"/>
    </source>
</evidence>
<name>A0A6V7NFJ6_ANACO</name>
<dbReference type="GO" id="GO:0003700">
    <property type="term" value="F:DNA-binding transcription factor activity"/>
    <property type="evidence" value="ECO:0007669"/>
    <property type="project" value="InterPro"/>
</dbReference>
<dbReference type="NCBIfam" id="TIGR01557">
    <property type="entry name" value="myb_SHAQKYF"/>
    <property type="match status" value="1"/>
</dbReference>
<keyword evidence="1" id="KW-0805">Transcription regulation</keyword>
<dbReference type="EMBL" id="LR862129">
    <property type="protein sequence ID" value="CAD1817360.1"/>
    <property type="molecule type" value="Genomic_DNA"/>
</dbReference>
<evidence type="ECO:0000256" key="2">
    <source>
        <dbReference type="ARBA" id="ARBA00023125"/>
    </source>
</evidence>
<dbReference type="Pfam" id="PF14379">
    <property type="entry name" value="Myb_CC_LHEQLE"/>
    <property type="match status" value="1"/>
</dbReference>
<feature type="compositionally biased region" description="Basic and acidic residues" evidence="5">
    <location>
        <begin position="197"/>
        <end position="206"/>
    </location>
</feature>
<protein>
    <recommendedName>
        <fullName evidence="6">HTH myb-type domain-containing protein</fullName>
    </recommendedName>
</protein>
<feature type="region of interest" description="Disordered" evidence="5">
    <location>
        <begin position="272"/>
        <end position="323"/>
    </location>
</feature>
<feature type="compositionally biased region" description="Polar residues" evidence="5">
    <location>
        <begin position="277"/>
        <end position="293"/>
    </location>
</feature>
<feature type="region of interest" description="Disordered" evidence="5">
    <location>
        <begin position="192"/>
        <end position="215"/>
    </location>
</feature>
<evidence type="ECO:0000256" key="5">
    <source>
        <dbReference type="SAM" id="MobiDB-lite"/>
    </source>
</evidence>
<dbReference type="Gene3D" id="1.10.10.60">
    <property type="entry name" value="Homeodomain-like"/>
    <property type="match status" value="1"/>
</dbReference>
<keyword evidence="2" id="KW-0238">DNA-binding</keyword>
<dbReference type="InterPro" id="IPR025756">
    <property type="entry name" value="Myb_CC_LHEQLE"/>
</dbReference>
<dbReference type="AlphaFoldDB" id="A0A6V7NFJ6"/>
<dbReference type="SUPFAM" id="SSF46689">
    <property type="entry name" value="Homeodomain-like"/>
    <property type="match status" value="1"/>
</dbReference>
<dbReference type="InterPro" id="IPR006447">
    <property type="entry name" value="Myb_dom_plants"/>
</dbReference>
<dbReference type="PROSITE" id="PS51294">
    <property type="entry name" value="HTH_MYB"/>
    <property type="match status" value="1"/>
</dbReference>
<dbReference type="GO" id="GO:0003677">
    <property type="term" value="F:DNA binding"/>
    <property type="evidence" value="ECO:0007669"/>
    <property type="project" value="UniProtKB-KW"/>
</dbReference>
<organism evidence="7">
    <name type="scientific">Ananas comosus var. bracteatus</name>
    <name type="common">red pineapple</name>
    <dbReference type="NCBI Taxonomy" id="296719"/>
    <lineage>
        <taxon>Eukaryota</taxon>
        <taxon>Viridiplantae</taxon>
        <taxon>Streptophyta</taxon>
        <taxon>Embryophyta</taxon>
        <taxon>Tracheophyta</taxon>
        <taxon>Spermatophyta</taxon>
        <taxon>Magnoliopsida</taxon>
        <taxon>Liliopsida</taxon>
        <taxon>Poales</taxon>
        <taxon>Bromeliaceae</taxon>
        <taxon>Bromelioideae</taxon>
        <taxon>Ananas</taxon>
    </lineage>
</organism>
<accession>A0A6V7NFJ6</accession>
<evidence type="ECO:0000313" key="7">
    <source>
        <dbReference type="EMBL" id="CAD1817360.1"/>
    </source>
</evidence>
<gene>
    <name evidence="7" type="ORF">CB5_LOCUS571</name>
</gene>
<dbReference type="PANTHER" id="PTHR31499">
    <property type="entry name" value="MYB FAMILY TRANSCRIPTION FACTOR PHL11"/>
    <property type="match status" value="1"/>
</dbReference>
<evidence type="ECO:0000259" key="6">
    <source>
        <dbReference type="PROSITE" id="PS51294"/>
    </source>
</evidence>
<proteinExistence type="predicted"/>
<evidence type="ECO:0000256" key="4">
    <source>
        <dbReference type="ARBA" id="ARBA00023242"/>
    </source>
</evidence>
<dbReference type="InterPro" id="IPR001005">
    <property type="entry name" value="SANT/Myb"/>
</dbReference>
<dbReference type="PANTHER" id="PTHR31499:SF79">
    <property type="entry name" value="HTH MYB-TYPE DOMAIN-CONTAINING PROTEIN"/>
    <property type="match status" value="1"/>
</dbReference>
<sequence length="405" mass="44774">MHLVQGIFSRDTEHDTMDHNGILPNAILITSPNPGARATRACSLPQFGNPGPRGINSRFGFFRFENWELVKEREWGDCGSLFERVFAMYHPKKFSTLHMAPHKSQGSEQTANVSVMDGSSLNNSTNSGGGGKQRLRWTSDLHDRFVNAITQLGGPDRATPKGVLRIMGVPGITIYHVKSHLQKYRLAKFLPESPADGSKDETKDSGDTLSGNDSAPEIQINEALKMQMEVQKRLTNSLRLHCYKVQKQLQLRIEAQGRYLQKIIEEQQKLDGAVKSSEGNEGNKNASASSSNLEDCLGHTPFPSKKPRIANPPAEPTLENTNPELKPDFIRQLEHEIFESSVGDFVLGEAIEFKGEGGSSEQLGKGLVDVTSAQYLEVSNLRVDCGSRNQEIVVEQQLHHSCGTI</sequence>
<dbReference type="InterPro" id="IPR017930">
    <property type="entry name" value="Myb_dom"/>
</dbReference>
<keyword evidence="4" id="KW-0539">Nucleus</keyword>